<evidence type="ECO:0000256" key="1">
    <source>
        <dbReference type="SAM" id="MobiDB-lite"/>
    </source>
</evidence>
<feature type="region of interest" description="Disordered" evidence="1">
    <location>
        <begin position="1"/>
        <end position="73"/>
    </location>
</feature>
<accession>A0A7J5DWZ6</accession>
<dbReference type="EMBL" id="WBVM01000002">
    <property type="protein sequence ID" value="KAB2809546.1"/>
    <property type="molecule type" value="Genomic_DNA"/>
</dbReference>
<organism evidence="3 4">
    <name type="scientific">Nocardioides simplex</name>
    <name type="common">Arthrobacter simplex</name>
    <dbReference type="NCBI Taxonomy" id="2045"/>
    <lineage>
        <taxon>Bacteria</taxon>
        <taxon>Bacillati</taxon>
        <taxon>Actinomycetota</taxon>
        <taxon>Actinomycetes</taxon>
        <taxon>Propionibacteriales</taxon>
        <taxon>Nocardioidaceae</taxon>
        <taxon>Pimelobacter</taxon>
    </lineage>
</organism>
<comment type="caution">
    <text evidence="3">The sequence shown here is derived from an EMBL/GenBank/DDBJ whole genome shotgun (WGS) entry which is preliminary data.</text>
</comment>
<protein>
    <submittedName>
        <fullName evidence="3">Uncharacterized protein</fullName>
    </submittedName>
</protein>
<sequence length="424" mass="44250">MSGTYGQQGWPTTPAGGRPTGPPPSGPPPQQPPTALPPSGPPTGPPSGPPLAPPPAPPGGGWGGPPPPGWGPPPRRKRRWPLFVALAAVLVLVVGLGIGGWAYGTGRLGFGPLSAADKAAASAIADGVEAPEWVDADQLDCAADDLIRDARSGELEKRGLVERDGDDWTYTGAWRTDDAEAFYESVLDCSDDWEKQVGEEWQLDDTDCLDDIGTTTLGAFFAADLVPDDPPAGHDEAVEKLDECYAEAPAAPQAQARPAYRAVQFTFTAPAASGGDVVLNTGGPGAWKPLSGTSAEVETKAGGQRGCIQAQTQVTYGWGTSTTTEKEFCGVAQAPRIWWKKTGCTASPGCRAWELRYEGFADLSRITARYTSDGGNCLSVSGSCSDTVLVAPGGRGKVVTWSFPGSYRGVFVATVGKLRTRLPN</sequence>
<feature type="compositionally biased region" description="Pro residues" evidence="1">
    <location>
        <begin position="20"/>
        <end position="73"/>
    </location>
</feature>
<dbReference type="AlphaFoldDB" id="A0A7J5DWZ6"/>
<dbReference type="RefSeq" id="WP_151581719.1">
    <property type="nucleotide sequence ID" value="NZ_WBVM01000002.1"/>
</dbReference>
<keyword evidence="2" id="KW-1133">Transmembrane helix</keyword>
<keyword evidence="2" id="KW-0472">Membrane</keyword>
<keyword evidence="2" id="KW-0812">Transmembrane</keyword>
<evidence type="ECO:0000313" key="4">
    <source>
        <dbReference type="Proteomes" id="UP000449906"/>
    </source>
</evidence>
<proteinExistence type="predicted"/>
<feature type="transmembrane region" description="Helical" evidence="2">
    <location>
        <begin position="82"/>
        <end position="103"/>
    </location>
</feature>
<name>A0A7J5DWZ6_NOCSI</name>
<evidence type="ECO:0000256" key="2">
    <source>
        <dbReference type="SAM" id="Phobius"/>
    </source>
</evidence>
<gene>
    <name evidence="3" type="ORF">F9L07_21285</name>
</gene>
<reference evidence="3 4" key="1">
    <citation type="submission" date="2019-09" db="EMBL/GenBank/DDBJ databases">
        <title>Pimelobacter sp. isolated from Paulinella.</title>
        <authorList>
            <person name="Jeong S.E."/>
        </authorList>
    </citation>
    <scope>NUCLEOTIDE SEQUENCE [LARGE SCALE GENOMIC DNA]</scope>
    <source>
        <strain evidence="3 4">Pch-N</strain>
    </source>
</reference>
<dbReference type="Proteomes" id="UP000449906">
    <property type="component" value="Unassembled WGS sequence"/>
</dbReference>
<evidence type="ECO:0000313" key="3">
    <source>
        <dbReference type="EMBL" id="KAB2809546.1"/>
    </source>
</evidence>